<keyword evidence="2" id="KW-1185">Reference proteome</keyword>
<sequence length="226" mass="25786">MSMWAVMCFTYDNHRRWPKDSDGGDSGRCLVVDTPALTYFETYDTTGDSCSIEMPCIDTAIIDTDSCPDDQFLRSLSSFSYLWLCLTVVWCSTIKFSRLRQCRISPQESDWMEPTIILLENAPELKHLIVDYTCTKQPENLPLSWNQPSFVPGCLSSQLETFEWEAYGGREEEEHFLAYVLANSNFLKTATISLGSSFSLEEKQMMIEGLKDIPKVSTEAKLVFDI</sequence>
<evidence type="ECO:0000259" key="1">
    <source>
        <dbReference type="SMART" id="SM00579"/>
    </source>
</evidence>
<gene>
    <name evidence="3" type="primary">LOC104737248</name>
</gene>
<dbReference type="GeneID" id="104737248"/>
<dbReference type="SMART" id="SM00579">
    <property type="entry name" value="FBD"/>
    <property type="match status" value="1"/>
</dbReference>
<proteinExistence type="predicted"/>
<dbReference type="InterPro" id="IPR050232">
    <property type="entry name" value="FBL13/AtMIF1-like"/>
</dbReference>
<dbReference type="RefSeq" id="XP_010455679.1">
    <property type="nucleotide sequence ID" value="XM_010457377.2"/>
</dbReference>
<name>A0ABM0VG67_CAMSA</name>
<feature type="domain" description="FBD" evidence="1">
    <location>
        <begin position="153"/>
        <end position="225"/>
    </location>
</feature>
<accession>A0ABM0VG67</accession>
<evidence type="ECO:0000313" key="3">
    <source>
        <dbReference type="RefSeq" id="XP_010455679.1"/>
    </source>
</evidence>
<organism evidence="2 3">
    <name type="scientific">Camelina sativa</name>
    <name type="common">False flax</name>
    <name type="synonym">Myagrum sativum</name>
    <dbReference type="NCBI Taxonomy" id="90675"/>
    <lineage>
        <taxon>Eukaryota</taxon>
        <taxon>Viridiplantae</taxon>
        <taxon>Streptophyta</taxon>
        <taxon>Embryophyta</taxon>
        <taxon>Tracheophyta</taxon>
        <taxon>Spermatophyta</taxon>
        <taxon>Magnoliopsida</taxon>
        <taxon>eudicotyledons</taxon>
        <taxon>Gunneridae</taxon>
        <taxon>Pentapetalae</taxon>
        <taxon>rosids</taxon>
        <taxon>malvids</taxon>
        <taxon>Brassicales</taxon>
        <taxon>Brassicaceae</taxon>
        <taxon>Camelineae</taxon>
        <taxon>Camelina</taxon>
    </lineage>
</organism>
<dbReference type="PANTHER" id="PTHR31900:SF34">
    <property type="entry name" value="EMB|CAB62440.1-RELATED"/>
    <property type="match status" value="1"/>
</dbReference>
<protein>
    <submittedName>
        <fullName evidence="3">FBD-associated F-box protein At1g05080 isoform X1</fullName>
    </submittedName>
</protein>
<evidence type="ECO:0000313" key="2">
    <source>
        <dbReference type="Proteomes" id="UP000694864"/>
    </source>
</evidence>
<dbReference type="PANTHER" id="PTHR31900">
    <property type="entry name" value="F-BOX/RNI SUPERFAMILY PROTEIN-RELATED"/>
    <property type="match status" value="1"/>
</dbReference>
<dbReference type="Proteomes" id="UP000694864">
    <property type="component" value="Chromosome 13"/>
</dbReference>
<dbReference type="InterPro" id="IPR006566">
    <property type="entry name" value="FBD"/>
</dbReference>
<reference evidence="3" key="2">
    <citation type="submission" date="2025-08" db="UniProtKB">
        <authorList>
            <consortium name="RefSeq"/>
        </authorList>
    </citation>
    <scope>IDENTIFICATION</scope>
    <source>
        <tissue evidence="3">Leaf</tissue>
    </source>
</reference>
<reference evidence="2" key="1">
    <citation type="journal article" date="2014" name="Nat. Commun.">
        <title>The emerging biofuel crop Camelina sativa retains a highly undifferentiated hexaploid genome structure.</title>
        <authorList>
            <person name="Kagale S."/>
            <person name="Koh C."/>
            <person name="Nixon J."/>
            <person name="Bollina V."/>
            <person name="Clarke W.E."/>
            <person name="Tuteja R."/>
            <person name="Spillane C."/>
            <person name="Robinson S.J."/>
            <person name="Links M.G."/>
            <person name="Clarke C."/>
            <person name="Higgins E.E."/>
            <person name="Huebert T."/>
            <person name="Sharpe A.G."/>
            <person name="Parkin I.A."/>
        </authorList>
    </citation>
    <scope>NUCLEOTIDE SEQUENCE [LARGE SCALE GENOMIC DNA]</scope>
    <source>
        <strain evidence="2">cv. DH55</strain>
    </source>
</reference>
<dbReference type="Pfam" id="PF08387">
    <property type="entry name" value="FBD"/>
    <property type="match status" value="1"/>
</dbReference>